<protein>
    <recommendedName>
        <fullName evidence="7">O-antigen ligase-related domain-containing protein</fullName>
    </recommendedName>
</protein>
<feature type="transmembrane region" description="Helical" evidence="6">
    <location>
        <begin position="30"/>
        <end position="54"/>
    </location>
</feature>
<dbReference type="Pfam" id="PF04932">
    <property type="entry name" value="Wzy_C"/>
    <property type="match status" value="1"/>
</dbReference>
<evidence type="ECO:0000259" key="7">
    <source>
        <dbReference type="Pfam" id="PF04932"/>
    </source>
</evidence>
<feature type="transmembrane region" description="Helical" evidence="6">
    <location>
        <begin position="90"/>
        <end position="109"/>
    </location>
</feature>
<feature type="transmembrane region" description="Helical" evidence="6">
    <location>
        <begin position="278"/>
        <end position="302"/>
    </location>
</feature>
<feature type="transmembrane region" description="Helical" evidence="6">
    <location>
        <begin position="60"/>
        <end position="78"/>
    </location>
</feature>
<feature type="transmembrane region" description="Helical" evidence="6">
    <location>
        <begin position="151"/>
        <end position="171"/>
    </location>
</feature>
<feature type="transmembrane region" description="Helical" evidence="6">
    <location>
        <begin position="394"/>
        <end position="414"/>
    </location>
</feature>
<reference evidence="8" key="1">
    <citation type="journal article" date="2014" name="Int. J. Syst. Evol. Microbiol.">
        <title>Complete genome sequence of Corynebacterium casei LMG S-19264T (=DSM 44701T), isolated from a smear-ripened cheese.</title>
        <authorList>
            <consortium name="US DOE Joint Genome Institute (JGI-PGF)"/>
            <person name="Walter F."/>
            <person name="Albersmeier A."/>
            <person name="Kalinowski J."/>
            <person name="Ruckert C."/>
        </authorList>
    </citation>
    <scope>NUCLEOTIDE SEQUENCE</scope>
    <source>
        <strain evidence="8">CGMCC 1.15794</strain>
    </source>
</reference>
<dbReference type="EMBL" id="BMJY01000016">
    <property type="protein sequence ID" value="GGH49074.1"/>
    <property type="molecule type" value="Genomic_DNA"/>
</dbReference>
<keyword evidence="3 6" id="KW-1133">Transmembrane helix</keyword>
<gene>
    <name evidence="8" type="ORF">GCM10010921_27020</name>
</gene>
<keyword evidence="4 6" id="KW-0472">Membrane</keyword>
<evidence type="ECO:0000256" key="1">
    <source>
        <dbReference type="ARBA" id="ARBA00004141"/>
    </source>
</evidence>
<feature type="compositionally biased region" description="Basic and acidic residues" evidence="5">
    <location>
        <begin position="475"/>
        <end position="486"/>
    </location>
</feature>
<dbReference type="PANTHER" id="PTHR37422">
    <property type="entry name" value="TEICHURONIC ACID BIOSYNTHESIS PROTEIN TUAE"/>
    <property type="match status" value="1"/>
</dbReference>
<evidence type="ECO:0000256" key="6">
    <source>
        <dbReference type="SAM" id="Phobius"/>
    </source>
</evidence>
<evidence type="ECO:0000313" key="8">
    <source>
        <dbReference type="EMBL" id="GGH49074.1"/>
    </source>
</evidence>
<feature type="transmembrane region" description="Helical" evidence="6">
    <location>
        <begin position="241"/>
        <end position="272"/>
    </location>
</feature>
<reference evidence="8" key="2">
    <citation type="submission" date="2020-09" db="EMBL/GenBank/DDBJ databases">
        <authorList>
            <person name="Sun Q."/>
            <person name="Zhou Y."/>
        </authorList>
    </citation>
    <scope>NUCLEOTIDE SEQUENCE</scope>
    <source>
        <strain evidence="8">CGMCC 1.15794</strain>
    </source>
</reference>
<sequence length="486" mass="50827">MSVTRRPAGFAPPVSTAFGRRARRPRTGTALTMVTVYVVLLFAVPSNLVIPALGSLGRPSVLWGLLLLLWWIVARLQAREADVRAASQPVRWACALLLVVALVSFAAAMLRGQPDDQVTTAMTALARLLSWGGVLLVTMDGLRTLRDVDALIARIVAAGAAVSVLGLAQFVTGQTLLDAFALIPGLEAEQAGVIARGGFTRPAGTATHPLEYSAAICSVLPLAITLGVIRADAGRGRLPWTWLPAALIGFSALLSVSRSGLIGLVVAVIASLPALPAAYRWIVAAGGTLAAGVAVVVVPGLFRTLVDLFSGIESDSSTLSRANGLARVPEFIESSPVFGLGFGTFLPRYYIFDNQWVLILLELGVLGLLAFGLLVLAAMWGAVSTVRRSPYGDVAALGRGIIAAIATSAVLFAFFDGLSFPGSAGVFFLLVGLSGAVRSIGHADGRIDVGRLLARPESDREGEPHGRGNATLPHAEPRAALRGERR</sequence>
<dbReference type="Proteomes" id="UP000657592">
    <property type="component" value="Unassembled WGS sequence"/>
</dbReference>
<proteinExistence type="predicted"/>
<feature type="transmembrane region" description="Helical" evidence="6">
    <location>
        <begin position="356"/>
        <end position="382"/>
    </location>
</feature>
<accession>A0A917MNC9</accession>
<dbReference type="GO" id="GO:0016020">
    <property type="term" value="C:membrane"/>
    <property type="evidence" value="ECO:0007669"/>
    <property type="project" value="UniProtKB-SubCell"/>
</dbReference>
<feature type="transmembrane region" description="Helical" evidence="6">
    <location>
        <begin position="212"/>
        <end position="229"/>
    </location>
</feature>
<comment type="caution">
    <text evidence="8">The sequence shown here is derived from an EMBL/GenBank/DDBJ whole genome shotgun (WGS) entry which is preliminary data.</text>
</comment>
<evidence type="ECO:0000256" key="4">
    <source>
        <dbReference type="ARBA" id="ARBA00023136"/>
    </source>
</evidence>
<feature type="transmembrane region" description="Helical" evidence="6">
    <location>
        <begin position="121"/>
        <end position="139"/>
    </location>
</feature>
<comment type="subcellular location">
    <subcellularLocation>
        <location evidence="1">Membrane</location>
        <topology evidence="1">Multi-pass membrane protein</topology>
    </subcellularLocation>
</comment>
<feature type="domain" description="O-antigen ligase-related" evidence="7">
    <location>
        <begin position="245"/>
        <end position="371"/>
    </location>
</feature>
<feature type="transmembrane region" description="Helical" evidence="6">
    <location>
        <begin position="420"/>
        <end position="437"/>
    </location>
</feature>
<keyword evidence="2 6" id="KW-0812">Transmembrane</keyword>
<dbReference type="AlphaFoldDB" id="A0A917MNC9"/>
<dbReference type="PANTHER" id="PTHR37422:SF23">
    <property type="entry name" value="TEICHURONIC ACID BIOSYNTHESIS PROTEIN TUAE"/>
    <property type="match status" value="1"/>
</dbReference>
<evidence type="ECO:0000313" key="9">
    <source>
        <dbReference type="Proteomes" id="UP000657592"/>
    </source>
</evidence>
<dbReference type="RefSeq" id="WP_188756834.1">
    <property type="nucleotide sequence ID" value="NZ_BMJY01000016.1"/>
</dbReference>
<feature type="compositionally biased region" description="Basic and acidic residues" evidence="5">
    <location>
        <begin position="455"/>
        <end position="466"/>
    </location>
</feature>
<feature type="region of interest" description="Disordered" evidence="5">
    <location>
        <begin position="455"/>
        <end position="486"/>
    </location>
</feature>
<name>A0A917MNC9_9MICO</name>
<evidence type="ECO:0000256" key="5">
    <source>
        <dbReference type="SAM" id="MobiDB-lite"/>
    </source>
</evidence>
<evidence type="ECO:0000256" key="3">
    <source>
        <dbReference type="ARBA" id="ARBA00022989"/>
    </source>
</evidence>
<dbReference type="InterPro" id="IPR007016">
    <property type="entry name" value="O-antigen_ligase-rel_domated"/>
</dbReference>
<organism evidence="8 9">
    <name type="scientific">Microbacterium album</name>
    <dbReference type="NCBI Taxonomy" id="2053191"/>
    <lineage>
        <taxon>Bacteria</taxon>
        <taxon>Bacillati</taxon>
        <taxon>Actinomycetota</taxon>
        <taxon>Actinomycetes</taxon>
        <taxon>Micrococcales</taxon>
        <taxon>Microbacteriaceae</taxon>
        <taxon>Microbacterium</taxon>
    </lineage>
</organism>
<keyword evidence="9" id="KW-1185">Reference proteome</keyword>
<dbReference type="InterPro" id="IPR051533">
    <property type="entry name" value="WaaL-like"/>
</dbReference>
<evidence type="ECO:0000256" key="2">
    <source>
        <dbReference type="ARBA" id="ARBA00022692"/>
    </source>
</evidence>